<feature type="region of interest" description="Disordered" evidence="4">
    <location>
        <begin position="178"/>
        <end position="203"/>
    </location>
</feature>
<comment type="caution">
    <text evidence="7">The sequence shown here is derived from an EMBL/GenBank/DDBJ whole genome shotgun (WGS) entry which is preliminary data.</text>
</comment>
<evidence type="ECO:0000313" key="8">
    <source>
        <dbReference type="Proteomes" id="UP000288216"/>
    </source>
</evidence>
<dbReference type="Gene3D" id="2.60.40.10">
    <property type="entry name" value="Immunoglobulins"/>
    <property type="match status" value="1"/>
</dbReference>
<feature type="chain" id="PRO_5019113254" description="Immunoglobulin V-set domain-containing protein" evidence="5">
    <location>
        <begin position="16"/>
        <end position="301"/>
    </location>
</feature>
<feature type="domain" description="Immunoglobulin V-set" evidence="6">
    <location>
        <begin position="20"/>
        <end position="100"/>
    </location>
</feature>
<feature type="signal peptide" evidence="5">
    <location>
        <begin position="1"/>
        <end position="15"/>
    </location>
</feature>
<dbReference type="STRING" id="75743.A0A401PI29"/>
<evidence type="ECO:0000256" key="4">
    <source>
        <dbReference type="SAM" id="MobiDB-lite"/>
    </source>
</evidence>
<evidence type="ECO:0000256" key="1">
    <source>
        <dbReference type="ARBA" id="ARBA00004370"/>
    </source>
</evidence>
<dbReference type="PANTHER" id="PTHR11860">
    <property type="entry name" value="POLYMERIC-IMMUNOGLOBULIN RECEPTOR"/>
    <property type="match status" value="1"/>
</dbReference>
<comment type="subcellular location">
    <subcellularLocation>
        <location evidence="1">Membrane</location>
    </subcellularLocation>
</comment>
<keyword evidence="5" id="KW-0732">Signal</keyword>
<dbReference type="OrthoDB" id="8920197at2759"/>
<dbReference type="PANTHER" id="PTHR11860:SF87">
    <property type="entry name" value="CMRF35-LIKE MOLECULE 8"/>
    <property type="match status" value="1"/>
</dbReference>
<keyword evidence="2" id="KW-0812">Transmembrane</keyword>
<evidence type="ECO:0000256" key="5">
    <source>
        <dbReference type="SAM" id="SignalP"/>
    </source>
</evidence>
<evidence type="ECO:0000313" key="7">
    <source>
        <dbReference type="EMBL" id="GCB72749.1"/>
    </source>
</evidence>
<dbReference type="GO" id="GO:0004888">
    <property type="term" value="F:transmembrane signaling receptor activity"/>
    <property type="evidence" value="ECO:0007669"/>
    <property type="project" value="TreeGrafter"/>
</dbReference>
<keyword evidence="3" id="KW-0472">Membrane</keyword>
<protein>
    <recommendedName>
        <fullName evidence="6">Immunoglobulin V-set domain-containing protein</fullName>
    </recommendedName>
</protein>
<accession>A0A401PI29</accession>
<sequence length="301" mass="32961">MRILILLICSLPVSGALWAERKVRGVVGRAITIHCHYDAGYKSYIKYWCHGTMRQCKVLAQTNWQNGRFSITDNKSQTTFVVTVDDLRPADAGWYSCGIEKAGLDPVFSVEIQASYESVSVPVLRFLSPSNVSCSVGSRVGADCSRTTTDDGEQIVSEEILDEKDNKDVTNGCDQNIVDECDQDASPPDHSGKDTNDMKQSGADTNFYKEKTGPEAPPMASVAIAEHKVDSTNTDVKAEEKVTKTADVVATDLTHISDVQGRVTSLNVLEAEEKQSTPGKYWIVTEPEVTFNPISNLSSLK</sequence>
<dbReference type="InterPro" id="IPR013783">
    <property type="entry name" value="Ig-like_fold"/>
</dbReference>
<dbReference type="Pfam" id="PF07686">
    <property type="entry name" value="V-set"/>
    <property type="match status" value="1"/>
</dbReference>
<organism evidence="7 8">
    <name type="scientific">Scyliorhinus torazame</name>
    <name type="common">Cloudy catshark</name>
    <name type="synonym">Catulus torazame</name>
    <dbReference type="NCBI Taxonomy" id="75743"/>
    <lineage>
        <taxon>Eukaryota</taxon>
        <taxon>Metazoa</taxon>
        <taxon>Chordata</taxon>
        <taxon>Craniata</taxon>
        <taxon>Vertebrata</taxon>
        <taxon>Chondrichthyes</taxon>
        <taxon>Elasmobranchii</taxon>
        <taxon>Galeomorphii</taxon>
        <taxon>Galeoidea</taxon>
        <taxon>Carcharhiniformes</taxon>
        <taxon>Scyliorhinidae</taxon>
        <taxon>Scyliorhinus</taxon>
    </lineage>
</organism>
<keyword evidence="8" id="KW-1185">Reference proteome</keyword>
<dbReference type="AlphaFoldDB" id="A0A401PI29"/>
<dbReference type="GO" id="GO:0005886">
    <property type="term" value="C:plasma membrane"/>
    <property type="evidence" value="ECO:0007669"/>
    <property type="project" value="TreeGrafter"/>
</dbReference>
<gene>
    <name evidence="7" type="ORF">scyTo_0002163</name>
</gene>
<evidence type="ECO:0000259" key="6">
    <source>
        <dbReference type="Pfam" id="PF07686"/>
    </source>
</evidence>
<dbReference type="CDD" id="cd05716">
    <property type="entry name" value="IgV_pIgR_like"/>
    <property type="match status" value="1"/>
</dbReference>
<proteinExistence type="predicted"/>
<dbReference type="InterPro" id="IPR050671">
    <property type="entry name" value="CD300_family_receptors"/>
</dbReference>
<evidence type="ECO:0000256" key="3">
    <source>
        <dbReference type="ARBA" id="ARBA00023136"/>
    </source>
</evidence>
<name>A0A401PI29_SCYTO</name>
<reference evidence="7 8" key="1">
    <citation type="journal article" date="2018" name="Nat. Ecol. Evol.">
        <title>Shark genomes provide insights into elasmobranch evolution and the origin of vertebrates.</title>
        <authorList>
            <person name="Hara Y"/>
            <person name="Yamaguchi K"/>
            <person name="Onimaru K"/>
            <person name="Kadota M"/>
            <person name="Koyanagi M"/>
            <person name="Keeley SD"/>
            <person name="Tatsumi K"/>
            <person name="Tanaka K"/>
            <person name="Motone F"/>
            <person name="Kageyama Y"/>
            <person name="Nozu R"/>
            <person name="Adachi N"/>
            <person name="Nishimura O"/>
            <person name="Nakagawa R"/>
            <person name="Tanegashima C"/>
            <person name="Kiyatake I"/>
            <person name="Matsumoto R"/>
            <person name="Murakumo K"/>
            <person name="Nishida K"/>
            <person name="Terakita A"/>
            <person name="Kuratani S"/>
            <person name="Sato K"/>
            <person name="Hyodo S Kuraku.S."/>
        </authorList>
    </citation>
    <scope>NUCLEOTIDE SEQUENCE [LARGE SCALE GENOMIC DNA]</scope>
</reference>
<dbReference type="InterPro" id="IPR036179">
    <property type="entry name" value="Ig-like_dom_sf"/>
</dbReference>
<dbReference type="EMBL" id="BFAA01000523">
    <property type="protein sequence ID" value="GCB72749.1"/>
    <property type="molecule type" value="Genomic_DNA"/>
</dbReference>
<evidence type="ECO:0000256" key="2">
    <source>
        <dbReference type="ARBA" id="ARBA00022692"/>
    </source>
</evidence>
<dbReference type="SUPFAM" id="SSF48726">
    <property type="entry name" value="Immunoglobulin"/>
    <property type="match status" value="1"/>
</dbReference>
<dbReference type="InterPro" id="IPR013106">
    <property type="entry name" value="Ig_V-set"/>
</dbReference>
<dbReference type="Proteomes" id="UP000288216">
    <property type="component" value="Unassembled WGS sequence"/>
</dbReference>